<reference evidence="2" key="1">
    <citation type="journal article" date="2019" name="Int. J. Syst. Evol. Microbiol.">
        <title>The Global Catalogue of Microorganisms (GCM) 10K type strain sequencing project: providing services to taxonomists for standard genome sequencing and annotation.</title>
        <authorList>
            <consortium name="The Broad Institute Genomics Platform"/>
            <consortium name="The Broad Institute Genome Sequencing Center for Infectious Disease"/>
            <person name="Wu L."/>
            <person name="Ma J."/>
        </authorList>
    </citation>
    <scope>NUCLEOTIDE SEQUENCE [LARGE SCALE GENOMIC DNA]</scope>
    <source>
        <strain evidence="2">CCUG 55609</strain>
    </source>
</reference>
<protein>
    <submittedName>
        <fullName evidence="1">Uncharacterized protein</fullName>
    </submittedName>
</protein>
<dbReference type="RefSeq" id="WP_374841199.1">
    <property type="nucleotide sequence ID" value="NZ_JBHEEW010000019.1"/>
</dbReference>
<dbReference type="EMBL" id="JBHTNF010000020">
    <property type="protein sequence ID" value="MFD1330259.1"/>
    <property type="molecule type" value="Genomic_DNA"/>
</dbReference>
<comment type="caution">
    <text evidence="1">The sequence shown here is derived from an EMBL/GenBank/DDBJ whole genome shotgun (WGS) entry which is preliminary data.</text>
</comment>
<organism evidence="1 2">
    <name type="scientific">Mycoplana ramosa</name>
    <name type="common">Mycoplana bullata</name>
    <dbReference type="NCBI Taxonomy" id="40837"/>
    <lineage>
        <taxon>Bacteria</taxon>
        <taxon>Pseudomonadati</taxon>
        <taxon>Pseudomonadota</taxon>
        <taxon>Alphaproteobacteria</taxon>
        <taxon>Hyphomicrobiales</taxon>
        <taxon>Rhizobiaceae</taxon>
        <taxon>Mycoplana</taxon>
    </lineage>
</organism>
<name>A0ABW3Z252_MYCRA</name>
<sequence length="137" mass="15162">MFKLSSELTFPWPVKVIEPDPVKAGTFAEYEFQVTFAIIAPDKAKASAEARNAIIARSTPESTLDELKAIQAELELHDSKALEDVVRGWKDIVGEDDKPLPFTPENLATVSQHARVRAALIRAYQEAISEDKARLGN</sequence>
<keyword evidence="2" id="KW-1185">Reference proteome</keyword>
<gene>
    <name evidence="1" type="ORF">ACFQ33_20430</name>
</gene>
<evidence type="ECO:0000313" key="2">
    <source>
        <dbReference type="Proteomes" id="UP001597173"/>
    </source>
</evidence>
<evidence type="ECO:0000313" key="1">
    <source>
        <dbReference type="EMBL" id="MFD1330259.1"/>
    </source>
</evidence>
<dbReference type="Proteomes" id="UP001597173">
    <property type="component" value="Unassembled WGS sequence"/>
</dbReference>
<proteinExistence type="predicted"/>
<accession>A0ABW3Z252</accession>